<gene>
    <name evidence="2" type="ORF">V5O48_016197</name>
</gene>
<evidence type="ECO:0000313" key="3">
    <source>
        <dbReference type="Proteomes" id="UP001465976"/>
    </source>
</evidence>
<name>A0ABR3ESE9_9AGAR</name>
<feature type="compositionally biased region" description="Pro residues" evidence="1">
    <location>
        <begin position="28"/>
        <end position="42"/>
    </location>
</feature>
<keyword evidence="3" id="KW-1185">Reference proteome</keyword>
<feature type="region of interest" description="Disordered" evidence="1">
    <location>
        <begin position="1"/>
        <end position="43"/>
    </location>
</feature>
<evidence type="ECO:0000313" key="2">
    <source>
        <dbReference type="EMBL" id="KAL0565820.1"/>
    </source>
</evidence>
<accession>A0ABR3ESE9</accession>
<comment type="caution">
    <text evidence="2">The sequence shown here is derived from an EMBL/GenBank/DDBJ whole genome shotgun (WGS) entry which is preliminary data.</text>
</comment>
<protein>
    <submittedName>
        <fullName evidence="2">Uncharacterized protein</fullName>
    </submittedName>
</protein>
<sequence>MELASPLSLSVALPSGGSHDQPYEIRESPPPPSATPPVPLLPVNPEVPSAPAFDRSHLASPANVRQWKQVVASSKHPRNNFDGTGFRSMNMVFESAMQGSQVVLDILAHFASNPHEDRQNTAFPPTFPLPGRLQQVSGSRSFFGDQLNLWVAGSPGQGPKRDILTGALRLIFTHTALWQEAPNESPFVVPCMFYGISAMSSDPKSYGAREGAPQIHSRASIFRAHGMMIAIYIYQLNLVPLPVSPWLLLYCILGDRITDPSCVPHGLLAKLDPKGWELYRRVLCLTPGNRRPMDIGRVANQLLLEYLDIDLLDVYPADMELTQEGCNELYELAMFVLIFGGNPKSHLKLGHPDLRAVKEGFDIALGQAASDSRPSFAMTFHLVSGALPWQLIGYLYHRFPENVERVLGNIEAYPPTPCSTRQAHVTELIQIRIRNWLKGCGYPWEMLTLGLVSDEEFKQFFRLRELLLAMTGTPQIPAMDPWRIKVRVTFESNRNPPGRVSYMLYFRGHSSDTQAPKDDSGY</sequence>
<reference evidence="2 3" key="1">
    <citation type="submission" date="2024-02" db="EMBL/GenBank/DDBJ databases">
        <title>A draft genome for the cacao thread blight pathogen Marasmius crinis-equi.</title>
        <authorList>
            <person name="Cohen S.P."/>
            <person name="Baruah I.K."/>
            <person name="Amoako-Attah I."/>
            <person name="Bukari Y."/>
            <person name="Meinhardt L.W."/>
            <person name="Bailey B.A."/>
        </authorList>
    </citation>
    <scope>NUCLEOTIDE SEQUENCE [LARGE SCALE GENOMIC DNA]</scope>
    <source>
        <strain evidence="2 3">GH-76</strain>
    </source>
</reference>
<dbReference type="Proteomes" id="UP001465976">
    <property type="component" value="Unassembled WGS sequence"/>
</dbReference>
<dbReference type="EMBL" id="JBAHYK010002109">
    <property type="protein sequence ID" value="KAL0565820.1"/>
    <property type="molecule type" value="Genomic_DNA"/>
</dbReference>
<feature type="compositionally biased region" description="Low complexity" evidence="1">
    <location>
        <begin position="1"/>
        <end position="18"/>
    </location>
</feature>
<evidence type="ECO:0000256" key="1">
    <source>
        <dbReference type="SAM" id="MobiDB-lite"/>
    </source>
</evidence>
<proteinExistence type="predicted"/>
<organism evidence="2 3">
    <name type="scientific">Marasmius crinis-equi</name>
    <dbReference type="NCBI Taxonomy" id="585013"/>
    <lineage>
        <taxon>Eukaryota</taxon>
        <taxon>Fungi</taxon>
        <taxon>Dikarya</taxon>
        <taxon>Basidiomycota</taxon>
        <taxon>Agaricomycotina</taxon>
        <taxon>Agaricomycetes</taxon>
        <taxon>Agaricomycetidae</taxon>
        <taxon>Agaricales</taxon>
        <taxon>Marasmiineae</taxon>
        <taxon>Marasmiaceae</taxon>
        <taxon>Marasmius</taxon>
    </lineage>
</organism>